<comment type="caution">
    <text evidence="3">The sequence shown here is derived from an EMBL/GenBank/DDBJ whole genome shotgun (WGS) entry which is preliminary data.</text>
</comment>
<feature type="compositionally biased region" description="Low complexity" evidence="2">
    <location>
        <begin position="51"/>
        <end position="74"/>
    </location>
</feature>
<feature type="compositionally biased region" description="Basic and acidic residues" evidence="2">
    <location>
        <begin position="83"/>
        <end position="98"/>
    </location>
</feature>
<organism evidence="3 4">
    <name type="scientific">Fusarium fujikuroi</name>
    <name type="common">Bakanae and foot rot disease fungus</name>
    <name type="synonym">Gibberella fujikuroi</name>
    <dbReference type="NCBI Taxonomy" id="5127"/>
    <lineage>
        <taxon>Eukaryota</taxon>
        <taxon>Fungi</taxon>
        <taxon>Dikarya</taxon>
        <taxon>Ascomycota</taxon>
        <taxon>Pezizomycotina</taxon>
        <taxon>Sordariomycetes</taxon>
        <taxon>Hypocreomycetidae</taxon>
        <taxon>Hypocreales</taxon>
        <taxon>Nectriaceae</taxon>
        <taxon>Fusarium</taxon>
        <taxon>Fusarium fujikuroi species complex</taxon>
    </lineage>
</organism>
<proteinExistence type="predicted"/>
<feature type="region of interest" description="Disordered" evidence="2">
    <location>
        <begin position="350"/>
        <end position="382"/>
    </location>
</feature>
<evidence type="ECO:0000313" key="4">
    <source>
        <dbReference type="Proteomes" id="UP000760494"/>
    </source>
</evidence>
<feature type="compositionally biased region" description="Polar residues" evidence="2">
    <location>
        <begin position="298"/>
        <end position="310"/>
    </location>
</feature>
<dbReference type="Proteomes" id="UP000760494">
    <property type="component" value="Unassembled WGS sequence"/>
</dbReference>
<feature type="region of interest" description="Disordered" evidence="2">
    <location>
        <begin position="1"/>
        <end position="98"/>
    </location>
</feature>
<protein>
    <submittedName>
        <fullName evidence="3">Uncharacterized protein</fullName>
    </submittedName>
</protein>
<name>A0A2H3SHC9_FUSFU</name>
<evidence type="ECO:0000256" key="1">
    <source>
        <dbReference type="SAM" id="Coils"/>
    </source>
</evidence>
<keyword evidence="1" id="KW-0175">Coiled coil</keyword>
<gene>
    <name evidence="3" type="ORF">C2S_1924</name>
</gene>
<feature type="compositionally biased region" description="Polar residues" evidence="2">
    <location>
        <begin position="274"/>
        <end position="283"/>
    </location>
</feature>
<sequence length="417" mass="47180">MAAAGPPNLPSVPDHTKPGQTYRSPNAPKQQSPFRAGSPNSINRSNRRHSQTSSAFSSKSPSRSSSPDSSPASSVQEAGATAEKVKEPEPDLPKAPEHFSRAFGVPKALFDMYDTYHEWHFGFAPTQNVHALVMKFNEEKERREKAEQKVRSLTQLRNSVAQPGHNIRLSEREQTSSQVDKVSSPKGLFIKRRDPRLMELIENKENMQLDDRFDKLVDYSEQVEADIDAAQDRNTLLFDGLGKAGEKISKLEAEMMDLKVDKVRLEKILEQSRNQISSGQDSPLRTEGMKAEGGIRRTTMTHADKTSTVLKNERPRSLAFRANQDTGLAELQRENDRLRQENEEMRHALEQHQNEDNCPEEPESHTNDQCPEEEQVRSTEPEVEVQGADVKMGGITTGLWKPEVNWYFSVCWLDMSR</sequence>
<feature type="compositionally biased region" description="Polar residues" evidence="2">
    <location>
        <begin position="18"/>
        <end position="44"/>
    </location>
</feature>
<evidence type="ECO:0000313" key="3">
    <source>
        <dbReference type="EMBL" id="VTT76724.1"/>
    </source>
</evidence>
<dbReference type="AlphaFoldDB" id="A0A2H3SHC9"/>
<feature type="coiled-coil region" evidence="1">
    <location>
        <begin position="129"/>
        <end position="156"/>
    </location>
</feature>
<evidence type="ECO:0000256" key="2">
    <source>
        <dbReference type="SAM" id="MobiDB-lite"/>
    </source>
</evidence>
<reference evidence="3" key="1">
    <citation type="submission" date="2019-05" db="EMBL/GenBank/DDBJ databases">
        <authorList>
            <person name="Piombo E."/>
        </authorList>
    </citation>
    <scope>NUCLEOTIDE SEQUENCE</scope>
    <source>
        <strain evidence="3">C2S</strain>
    </source>
</reference>
<feature type="region of interest" description="Disordered" evidence="2">
    <location>
        <begin position="274"/>
        <end position="330"/>
    </location>
</feature>
<accession>A0A2H3SHC9</accession>
<dbReference type="EMBL" id="CABFJX010000385">
    <property type="protein sequence ID" value="VTT76724.1"/>
    <property type="molecule type" value="Genomic_DNA"/>
</dbReference>